<protein>
    <submittedName>
        <fullName evidence="1">Uncharacterized protein</fullName>
    </submittedName>
</protein>
<sequence>AHTTLIFKTFSCPFRHTLLAVSCLISEVFEPKPCNALISSNFFVQRFHQIAHNCTRNTLVLFNVNIIKVISIKKIIFNSITTHT</sequence>
<evidence type="ECO:0000313" key="1">
    <source>
        <dbReference type="EMBL" id="CDW50650.1"/>
    </source>
</evidence>
<accession>A0A0K2VJZ6</accession>
<proteinExistence type="predicted"/>
<dbReference type="EMBL" id="HACA01033288">
    <property type="protein sequence ID" value="CDW50649.1"/>
    <property type="molecule type" value="Transcribed_RNA"/>
</dbReference>
<reference evidence="1" key="1">
    <citation type="submission" date="2014-05" db="EMBL/GenBank/DDBJ databases">
        <authorList>
            <person name="Chronopoulou M."/>
        </authorList>
    </citation>
    <scope>NUCLEOTIDE SEQUENCE</scope>
    <source>
        <tissue evidence="1">Whole organism</tissue>
    </source>
</reference>
<dbReference type="AlphaFoldDB" id="A0A0K2VJZ6"/>
<organism evidence="1">
    <name type="scientific">Lepeophtheirus salmonis</name>
    <name type="common">Salmon louse</name>
    <name type="synonym">Caligus salmonis</name>
    <dbReference type="NCBI Taxonomy" id="72036"/>
    <lineage>
        <taxon>Eukaryota</taxon>
        <taxon>Metazoa</taxon>
        <taxon>Ecdysozoa</taxon>
        <taxon>Arthropoda</taxon>
        <taxon>Crustacea</taxon>
        <taxon>Multicrustacea</taxon>
        <taxon>Hexanauplia</taxon>
        <taxon>Copepoda</taxon>
        <taxon>Siphonostomatoida</taxon>
        <taxon>Caligidae</taxon>
        <taxon>Lepeophtheirus</taxon>
    </lineage>
</organism>
<name>A0A0K2VJZ6_LEPSM</name>
<dbReference type="EMBL" id="HACA01033289">
    <property type="protein sequence ID" value="CDW50650.1"/>
    <property type="molecule type" value="Transcribed_RNA"/>
</dbReference>
<feature type="non-terminal residue" evidence="1">
    <location>
        <position position="1"/>
    </location>
</feature>